<reference evidence="1" key="2">
    <citation type="submission" date="2016-06" db="EMBL/GenBank/DDBJ databases">
        <title>The genome of a short-lived fish provides insights into sex chromosome evolution and the genetic control of aging.</title>
        <authorList>
            <person name="Reichwald K."/>
            <person name="Felder M."/>
            <person name="Petzold A."/>
            <person name="Koch P."/>
            <person name="Groth M."/>
            <person name="Platzer M."/>
        </authorList>
    </citation>
    <scope>NUCLEOTIDE SEQUENCE</scope>
    <source>
        <tissue evidence="1">Brain</tissue>
    </source>
</reference>
<dbReference type="CDD" id="cd20254">
    <property type="entry name" value="CASIMO1_SMIM5"/>
    <property type="match status" value="1"/>
</dbReference>
<feature type="non-terminal residue" evidence="1">
    <location>
        <position position="80"/>
    </location>
</feature>
<reference evidence="1" key="1">
    <citation type="submission" date="2016-05" db="EMBL/GenBank/DDBJ databases">
        <authorList>
            <person name="Lavstsen T."/>
            <person name="Jespersen J.S."/>
        </authorList>
    </citation>
    <scope>NUCLEOTIDE SEQUENCE</scope>
    <source>
        <tissue evidence="1">Brain</tissue>
    </source>
</reference>
<dbReference type="EMBL" id="HADW01010733">
    <property type="protein sequence ID" value="SBP12133.1"/>
    <property type="molecule type" value="Transcribed_RNA"/>
</dbReference>
<gene>
    <name evidence="1" type="primary">CR352225.1</name>
</gene>
<sequence length="80" mass="9004">MDLREELLNKLHEVWIKLQGLPQASPLEQGAFAVVILFVVDNNVGDISLVSELRVDQRLLVLCRDSLSCDRITLQDTAMV</sequence>
<proteinExistence type="predicted"/>
<protein>
    <submittedName>
        <fullName evidence="1">Uncharacterized protein LOC100302390</fullName>
    </submittedName>
</protein>
<accession>A0A1A7X2C0</accession>
<organism evidence="1">
    <name type="scientific">Iconisemion striatum</name>
    <dbReference type="NCBI Taxonomy" id="60296"/>
    <lineage>
        <taxon>Eukaryota</taxon>
        <taxon>Metazoa</taxon>
        <taxon>Chordata</taxon>
        <taxon>Craniata</taxon>
        <taxon>Vertebrata</taxon>
        <taxon>Euteleostomi</taxon>
        <taxon>Actinopterygii</taxon>
        <taxon>Neopterygii</taxon>
        <taxon>Teleostei</taxon>
        <taxon>Neoteleostei</taxon>
        <taxon>Acanthomorphata</taxon>
        <taxon>Ovalentaria</taxon>
        <taxon>Atherinomorphae</taxon>
        <taxon>Cyprinodontiformes</taxon>
        <taxon>Nothobranchiidae</taxon>
        <taxon>Iconisemion</taxon>
    </lineage>
</organism>
<name>A0A1A7X2C0_9TELE</name>
<dbReference type="InterPro" id="IPR047133">
    <property type="entry name" value="SMIM5"/>
</dbReference>
<dbReference type="AlphaFoldDB" id="A0A1A7X2C0"/>
<evidence type="ECO:0000313" key="1">
    <source>
        <dbReference type="EMBL" id="SBP12133.1"/>
    </source>
</evidence>